<dbReference type="KEGG" id="cau:Caur_1916"/>
<keyword evidence="1" id="KW-0812">Transmembrane</keyword>
<keyword evidence="3" id="KW-1185">Reference proteome</keyword>
<dbReference type="AlphaFoldDB" id="A9WDX2"/>
<dbReference type="RefSeq" id="WP_012257785.1">
    <property type="nucleotide sequence ID" value="NC_010175.1"/>
</dbReference>
<dbReference type="HOGENOM" id="CLU_367508_0_0_0"/>
<feature type="transmembrane region" description="Helical" evidence="1">
    <location>
        <begin position="372"/>
        <end position="390"/>
    </location>
</feature>
<dbReference type="eggNOG" id="COG0318">
    <property type="taxonomic scope" value="Bacteria"/>
</dbReference>
<dbReference type="PATRIC" id="fig|324602.8.peg.2185"/>
<dbReference type="InterPro" id="IPR029062">
    <property type="entry name" value="Class_I_gatase-like"/>
</dbReference>
<proteinExistence type="predicted"/>
<evidence type="ECO:0008006" key="4">
    <source>
        <dbReference type="Google" id="ProtNLM"/>
    </source>
</evidence>
<protein>
    <recommendedName>
        <fullName evidence="4">DUF4350 domain-containing protein</fullName>
    </recommendedName>
</protein>
<dbReference type="EMBL" id="CP000909">
    <property type="protein sequence ID" value="ABY35131.1"/>
    <property type="molecule type" value="Genomic_DNA"/>
</dbReference>
<feature type="transmembrane region" description="Helical" evidence="1">
    <location>
        <begin position="345"/>
        <end position="365"/>
    </location>
</feature>
<keyword evidence="1" id="KW-1133">Transmembrane helix</keyword>
<evidence type="ECO:0000313" key="3">
    <source>
        <dbReference type="Proteomes" id="UP000002008"/>
    </source>
</evidence>
<sequence length="761" mass="82518">MMIGRLRLAILVLYATLSLHIIQWVWPSPTYAQSGVSLEVFTPFAGQYVVGEWLPVRATLRNAGATITATITGSPADDPAQYARVIRIPTGGQETIWLYVWIRQPARAVTITVSANNVILAQQELPLLLRPTDRMRAVLGESPVSGDLFATGSLQVADLPDHALGLSNLSVLALFELSEPLSPSQQSALLAWVHNGGHLIVGGGPDAITLQTNLPSTLQAAQIAGVAALDRQPLADLAEVAFPNPLIGLKLQPVNGAYAIGNPTAPPWIEYPVGHGRVTQLAFSPDSLNTWAGRDLFWSALAQPVLLAQTTIGSSAQLTSRQIEALRPALSILPAIDIPVFGQSFLALTIYALVVIPFLIGIWWWRHRVLPVTILFLVAVISSGSSLWWANANAAPAYTSLRLTLIEQIDNRQAIANSALVMLSAMPRTETVSFTSPAFLRPLSIGADPNGDAMVLNNPLFQETTQIAVQLAPWERQSLLASMVLPALPVQATLVIDQERLRVDLQNDSSVTLRDTYIMYGDQLIFFGTLRPGARSVARWPAVFAEAPVNASPGQLIVNDLRENGLLPNRNIEQLVSLRTTFIDAAVRPVSERFDPGPFLIAWLDRDPTTSTIPDGWSETLLVMRPHIVGQGQLILPVGWLRIDPKSTQTTSCSNDNGILISNAAGDVHLRLPADLAQLQAETIQVHVKTVDPLADRQLVIQAYNWQTANWSPVTATDPTRFTIASAAAYLRNGELRLRFSNSFDQPTCIIVTGGVQGVVP</sequence>
<evidence type="ECO:0000256" key="1">
    <source>
        <dbReference type="SAM" id="Phobius"/>
    </source>
</evidence>
<dbReference type="Proteomes" id="UP000002008">
    <property type="component" value="Chromosome"/>
</dbReference>
<gene>
    <name evidence="2" type="ordered locus">Caur_1916</name>
</gene>
<keyword evidence="1" id="KW-0472">Membrane</keyword>
<organism evidence="2 3">
    <name type="scientific">Chloroflexus aurantiacus (strain ATCC 29366 / DSM 635 / J-10-fl)</name>
    <dbReference type="NCBI Taxonomy" id="324602"/>
    <lineage>
        <taxon>Bacteria</taxon>
        <taxon>Bacillati</taxon>
        <taxon>Chloroflexota</taxon>
        <taxon>Chloroflexia</taxon>
        <taxon>Chloroflexales</taxon>
        <taxon>Chloroflexineae</taxon>
        <taxon>Chloroflexaceae</taxon>
        <taxon>Chloroflexus</taxon>
    </lineage>
</organism>
<evidence type="ECO:0000313" key="2">
    <source>
        <dbReference type="EMBL" id="ABY35131.1"/>
    </source>
</evidence>
<reference evidence="3" key="1">
    <citation type="journal article" date="2011" name="BMC Genomics">
        <title>Complete genome sequence of the filamentous anoxygenic phototrophic bacterium Chloroflexus aurantiacus.</title>
        <authorList>
            <person name="Tang K.H."/>
            <person name="Barry K."/>
            <person name="Chertkov O."/>
            <person name="Dalin E."/>
            <person name="Han C.S."/>
            <person name="Hauser L.J."/>
            <person name="Honchak B.M."/>
            <person name="Karbach L.E."/>
            <person name="Land M.L."/>
            <person name="Lapidus A."/>
            <person name="Larimer F.W."/>
            <person name="Mikhailova N."/>
            <person name="Pitluck S."/>
            <person name="Pierson B.K."/>
            <person name="Blankenship R.E."/>
        </authorList>
    </citation>
    <scope>NUCLEOTIDE SEQUENCE [LARGE SCALE GENOMIC DNA]</scope>
    <source>
        <strain evidence="3">ATCC 29366 / DSM 635 / J-10-fl</strain>
    </source>
</reference>
<dbReference type="SUPFAM" id="SSF52317">
    <property type="entry name" value="Class I glutamine amidotransferase-like"/>
    <property type="match status" value="1"/>
</dbReference>
<dbReference type="InParanoid" id="A9WDX2"/>
<name>A9WDX2_CHLAA</name>
<accession>A9WDX2</accession>
<dbReference type="STRING" id="324602.Caur_1916"/>
<dbReference type="EnsemblBacteria" id="ABY35131">
    <property type="protein sequence ID" value="ABY35131"/>
    <property type="gene ID" value="Caur_1916"/>
</dbReference>